<dbReference type="NCBIfam" id="NF047509">
    <property type="entry name" value="Rv3131_FMN_oxido"/>
    <property type="match status" value="1"/>
</dbReference>
<reference evidence="2 3" key="2">
    <citation type="submission" date="2020-03" db="EMBL/GenBank/DDBJ databases">
        <authorList>
            <person name="Ichikawa N."/>
            <person name="Kimura A."/>
            <person name="Kitahashi Y."/>
            <person name="Uohara A."/>
        </authorList>
    </citation>
    <scope>NUCLEOTIDE SEQUENCE [LARGE SCALE GENOMIC DNA]</scope>
    <source>
        <strain evidence="2 3">NBRC 108639</strain>
    </source>
</reference>
<name>A0A6V8KLY5_9ACTN</name>
<dbReference type="AlphaFoldDB" id="A0A6V8KLY5"/>
<dbReference type="PANTHER" id="PTHR23026">
    <property type="entry name" value="NADPH NITROREDUCTASE"/>
    <property type="match status" value="1"/>
</dbReference>
<evidence type="ECO:0000256" key="1">
    <source>
        <dbReference type="SAM" id="MobiDB-lite"/>
    </source>
</evidence>
<reference evidence="2 3" key="1">
    <citation type="submission" date="2020-03" db="EMBL/GenBank/DDBJ databases">
        <title>Whole genome shotgun sequence of Phytohabitans houttuyneae NBRC 108639.</title>
        <authorList>
            <person name="Komaki H."/>
            <person name="Tamura T."/>
        </authorList>
    </citation>
    <scope>NUCLEOTIDE SEQUENCE [LARGE SCALE GENOMIC DNA]</scope>
    <source>
        <strain evidence="2 3">NBRC 108639</strain>
    </source>
</reference>
<accession>A0A6V8KLY5</accession>
<sequence length="331" mass="35280">MIVTGYTASVLDTAVRAAVRAPSMHNSQPWRFRLRDGGIEVRVDRRRPLPAAGHGHLGDWAAHLACGAAVFNMRLVLACAGMPARVRLCPDPDDPDVVARLVPDSPAPASPAEQDLLAAIPHRRSSRLPFFPEPVPGEIRWRLAQAARAEGAWLELVVGATAVGALAQLARSANRVLDRDPRYRAEIAGWTRGGPATDGVPARAGGPVAEPQDLLPQRPFGERPHVPGQDFGAEPLVAVLGSAADSAVDRITVGQALQRVLLTATDARLVASMVSQPIEVPAARERLRTALGRFGIPQMVMRIGYGQPGWPTPRRGPADVIDGRPDAGDAR</sequence>
<evidence type="ECO:0000313" key="2">
    <source>
        <dbReference type="EMBL" id="GFJ81665.1"/>
    </source>
</evidence>
<dbReference type="EMBL" id="BLPF01000002">
    <property type="protein sequence ID" value="GFJ81665.1"/>
    <property type="molecule type" value="Genomic_DNA"/>
</dbReference>
<dbReference type="SUPFAM" id="SSF55469">
    <property type="entry name" value="FMN-dependent nitroreductase-like"/>
    <property type="match status" value="2"/>
</dbReference>
<dbReference type="PANTHER" id="PTHR23026:SF123">
    <property type="entry name" value="NAD(P)H NITROREDUCTASE RV3131-RELATED"/>
    <property type="match status" value="1"/>
</dbReference>
<feature type="compositionally biased region" description="Basic and acidic residues" evidence="1">
    <location>
        <begin position="321"/>
        <end position="331"/>
    </location>
</feature>
<evidence type="ECO:0000313" key="3">
    <source>
        <dbReference type="Proteomes" id="UP000482800"/>
    </source>
</evidence>
<keyword evidence="3" id="KW-1185">Reference proteome</keyword>
<dbReference type="InterPro" id="IPR000415">
    <property type="entry name" value="Nitroreductase-like"/>
</dbReference>
<dbReference type="Proteomes" id="UP000482800">
    <property type="component" value="Unassembled WGS sequence"/>
</dbReference>
<organism evidence="2 3">
    <name type="scientific">Phytohabitans houttuyneae</name>
    <dbReference type="NCBI Taxonomy" id="1076126"/>
    <lineage>
        <taxon>Bacteria</taxon>
        <taxon>Bacillati</taxon>
        <taxon>Actinomycetota</taxon>
        <taxon>Actinomycetes</taxon>
        <taxon>Micromonosporales</taxon>
        <taxon>Micromonosporaceae</taxon>
    </lineage>
</organism>
<feature type="region of interest" description="Disordered" evidence="1">
    <location>
        <begin position="307"/>
        <end position="331"/>
    </location>
</feature>
<dbReference type="Gene3D" id="3.40.109.10">
    <property type="entry name" value="NADH Oxidase"/>
    <property type="match status" value="1"/>
</dbReference>
<dbReference type="InterPro" id="IPR050627">
    <property type="entry name" value="Nitroreductase/BluB"/>
</dbReference>
<dbReference type="GO" id="GO:0016491">
    <property type="term" value="F:oxidoreductase activity"/>
    <property type="evidence" value="ECO:0007669"/>
    <property type="project" value="InterPro"/>
</dbReference>
<protein>
    <recommendedName>
        <fullName evidence="4">Nitroreductase</fullName>
    </recommendedName>
</protein>
<proteinExistence type="predicted"/>
<comment type="caution">
    <text evidence="2">The sequence shown here is derived from an EMBL/GenBank/DDBJ whole genome shotgun (WGS) entry which is preliminary data.</text>
</comment>
<gene>
    <name evidence="2" type="ORF">Phou_058450</name>
</gene>
<evidence type="ECO:0008006" key="4">
    <source>
        <dbReference type="Google" id="ProtNLM"/>
    </source>
</evidence>